<dbReference type="NCBIfam" id="TIGR03123">
    <property type="entry name" value="one_C_unchar_1"/>
    <property type="match status" value="1"/>
</dbReference>
<dbReference type="RefSeq" id="WP_277862692.1">
    <property type="nucleotide sequence ID" value="NZ_JARRAG010000002.1"/>
</dbReference>
<dbReference type="Gene3D" id="3.30.420.190">
    <property type="entry name" value="conserved archaeal protein q6m145"/>
    <property type="match status" value="1"/>
</dbReference>
<evidence type="ECO:0000313" key="3">
    <source>
        <dbReference type="Proteomes" id="UP001216907"/>
    </source>
</evidence>
<name>A0ABT6FFT5_9BACT</name>
<gene>
    <name evidence="2" type="ORF">PZE19_21685</name>
</gene>
<keyword evidence="3" id="KW-1185">Reference proteome</keyword>
<dbReference type="Gene3D" id="3.30.420.40">
    <property type="match status" value="1"/>
</dbReference>
<protein>
    <submittedName>
        <fullName evidence="2">Hydantoinase/oxoprolinase family protein</fullName>
    </submittedName>
</protein>
<reference evidence="2 3" key="1">
    <citation type="submission" date="2023-03" db="EMBL/GenBank/DDBJ databases">
        <title>Paludisphaera mucosa sp. nov. a novel planctomycete from northern fen.</title>
        <authorList>
            <person name="Ivanova A."/>
        </authorList>
    </citation>
    <scope>NUCLEOTIDE SEQUENCE [LARGE SCALE GENOMIC DNA]</scope>
    <source>
        <strain evidence="2 3">Pla2</strain>
    </source>
</reference>
<proteinExistence type="predicted"/>
<sequence>MKDDRGPLASATSWLAIDVGGANLKAAHSSGVVRSSPFAVWKDPAGLGRAIAELAAAFPTFERVAATMTAELCDCFETKREGVLRIVDALREGLPDRPPRFWGTDGRFHDEASIRSRPLLAAASNWLALGTVAARAVGEARAILIDVGSTTTDLIPLVGGRVAARGRTDVERLQNGELVYAGVLRTPVCALAVELLFQGRPTGLAAEFFATTRDVYLTIGDLEADPDDSSTADGRPATRDRSIERLARMVCTDRESCSADDVAQLAKAADGVLLDRLVDAARRACATTIGEPATAIVSGSGEFLARRVAEAVVGPRGVVQALGDLWGPGGSEAGCARALIELLRGGERGDVLES</sequence>
<accession>A0ABT6FFT5</accession>
<dbReference type="Pfam" id="PF01968">
    <property type="entry name" value="Hydantoinase_A"/>
    <property type="match status" value="1"/>
</dbReference>
<organism evidence="2 3">
    <name type="scientific">Paludisphaera mucosa</name>
    <dbReference type="NCBI Taxonomy" id="3030827"/>
    <lineage>
        <taxon>Bacteria</taxon>
        <taxon>Pseudomonadati</taxon>
        <taxon>Planctomycetota</taxon>
        <taxon>Planctomycetia</taxon>
        <taxon>Isosphaerales</taxon>
        <taxon>Isosphaeraceae</taxon>
        <taxon>Paludisphaera</taxon>
    </lineage>
</organism>
<dbReference type="InterPro" id="IPR002756">
    <property type="entry name" value="MfnF"/>
</dbReference>
<evidence type="ECO:0000259" key="1">
    <source>
        <dbReference type="Pfam" id="PF01968"/>
    </source>
</evidence>
<comment type="caution">
    <text evidence="2">The sequence shown here is derived from an EMBL/GenBank/DDBJ whole genome shotgun (WGS) entry which is preliminary data.</text>
</comment>
<dbReference type="InterPro" id="IPR002821">
    <property type="entry name" value="Hydantoinase_A"/>
</dbReference>
<feature type="domain" description="Hydantoinase A/oxoprolinase" evidence="1">
    <location>
        <begin position="64"/>
        <end position="312"/>
    </location>
</feature>
<evidence type="ECO:0000313" key="2">
    <source>
        <dbReference type="EMBL" id="MDG3006392.1"/>
    </source>
</evidence>
<dbReference type="Proteomes" id="UP001216907">
    <property type="component" value="Unassembled WGS sequence"/>
</dbReference>
<dbReference type="EMBL" id="JARRAG010000002">
    <property type="protein sequence ID" value="MDG3006392.1"/>
    <property type="molecule type" value="Genomic_DNA"/>
</dbReference>